<keyword evidence="8" id="KW-0411">Iron-sulfur</keyword>
<dbReference type="PRINTS" id="PR00406">
    <property type="entry name" value="CYTB5RDTASE"/>
</dbReference>
<dbReference type="PANTHER" id="PTHR47354:SF8">
    <property type="entry name" value="1,2-PHENYLACETYL-COA EPOXIDASE, SUBUNIT E"/>
    <property type="match status" value="1"/>
</dbReference>
<organism evidence="12 13">
    <name type="scientific">Comamonas denitrificans</name>
    <dbReference type="NCBI Taxonomy" id="117506"/>
    <lineage>
        <taxon>Bacteria</taxon>
        <taxon>Pseudomonadati</taxon>
        <taxon>Pseudomonadota</taxon>
        <taxon>Betaproteobacteria</taxon>
        <taxon>Burkholderiales</taxon>
        <taxon>Comamonadaceae</taxon>
        <taxon>Comamonas</taxon>
    </lineage>
</organism>
<proteinExistence type="predicted"/>
<evidence type="ECO:0000256" key="1">
    <source>
        <dbReference type="ARBA" id="ARBA00001974"/>
    </source>
</evidence>
<keyword evidence="3" id="KW-0001">2Fe-2S</keyword>
<dbReference type="AlphaFoldDB" id="A0A939GYC3"/>
<keyword evidence="5" id="KW-0274">FAD</keyword>
<keyword evidence="13" id="KW-1185">Reference proteome</keyword>
<feature type="domain" description="FAD-binding FR-type" evidence="11">
    <location>
        <begin position="3"/>
        <end position="107"/>
    </location>
</feature>
<dbReference type="Pfam" id="PF00970">
    <property type="entry name" value="FAD_binding_6"/>
    <property type="match status" value="1"/>
</dbReference>
<dbReference type="GO" id="GO:0050660">
    <property type="term" value="F:flavin adenine dinucleotide binding"/>
    <property type="evidence" value="ECO:0007669"/>
    <property type="project" value="TreeGrafter"/>
</dbReference>
<evidence type="ECO:0000313" key="13">
    <source>
        <dbReference type="Proteomes" id="UP000664731"/>
    </source>
</evidence>
<dbReference type="Gene3D" id="2.40.30.10">
    <property type="entry name" value="Translation factors"/>
    <property type="match status" value="1"/>
</dbReference>
<comment type="cofactor">
    <cofactor evidence="9">
        <name>[2Fe-2S] cluster</name>
        <dbReference type="ChEBI" id="CHEBI:190135"/>
    </cofactor>
</comment>
<dbReference type="InterPro" id="IPR012675">
    <property type="entry name" value="Beta-grasp_dom_sf"/>
</dbReference>
<dbReference type="GO" id="GO:0016491">
    <property type="term" value="F:oxidoreductase activity"/>
    <property type="evidence" value="ECO:0007669"/>
    <property type="project" value="UniProtKB-KW"/>
</dbReference>
<evidence type="ECO:0000256" key="4">
    <source>
        <dbReference type="ARBA" id="ARBA00022723"/>
    </source>
</evidence>
<dbReference type="InterPro" id="IPR001433">
    <property type="entry name" value="OxRdtase_FAD/NAD-bd"/>
</dbReference>
<dbReference type="PANTHER" id="PTHR47354">
    <property type="entry name" value="NADH OXIDOREDUCTASE HCR"/>
    <property type="match status" value="1"/>
</dbReference>
<dbReference type="Pfam" id="PF00111">
    <property type="entry name" value="Fer2"/>
    <property type="match status" value="1"/>
</dbReference>
<evidence type="ECO:0000256" key="6">
    <source>
        <dbReference type="ARBA" id="ARBA00023002"/>
    </source>
</evidence>
<dbReference type="InterPro" id="IPR017938">
    <property type="entry name" value="Riboflavin_synthase-like_b-brl"/>
</dbReference>
<dbReference type="Gene3D" id="3.10.20.30">
    <property type="match status" value="1"/>
</dbReference>
<evidence type="ECO:0000256" key="8">
    <source>
        <dbReference type="ARBA" id="ARBA00023014"/>
    </source>
</evidence>
<dbReference type="InterPro" id="IPR050415">
    <property type="entry name" value="MRET"/>
</dbReference>
<evidence type="ECO:0000256" key="9">
    <source>
        <dbReference type="ARBA" id="ARBA00034078"/>
    </source>
</evidence>
<evidence type="ECO:0000259" key="10">
    <source>
        <dbReference type="PROSITE" id="PS51085"/>
    </source>
</evidence>
<accession>A0A939GYC3</accession>
<dbReference type="SUPFAM" id="SSF54292">
    <property type="entry name" value="2Fe-2S ferredoxin-like"/>
    <property type="match status" value="1"/>
</dbReference>
<dbReference type="InterPro" id="IPR001041">
    <property type="entry name" value="2Fe-2S_ferredoxin-type"/>
</dbReference>
<sequence>MSVSFHPLRVCAIEPDTAEAVIVSFEVPPELRQVFGFIQGQYLTLRTTIDGQDVRRSYSICAAVDDAHLRVGVRRVNGGLFSNWIHSRLKVGDTIQVMAPQGRFYVPLDPASQRHYLAVAGGSGITPILSIMKTALAREPLSRFTLLYANRTLQSTMFKEELEDLKNRYLTRVALHHVFSGEDTEAPINMGLMNREKVGDFLRSVVQPEQISEVFVCGPFQMNDEAQAALLAAGVPEERIHIERFGVALSAAGQVGAAVHQAQEGDAERAQITIVRDGLKREFSFSKEMPSILDAASAAGLEVPFSCTSGVCGTCRAKCVEGEVRMERNFALDKNEVEAGFVLTCQCRPLTPQVVLSFDER</sequence>
<dbReference type="GO" id="GO:0010124">
    <property type="term" value="P:phenylacetate catabolic process"/>
    <property type="evidence" value="ECO:0007669"/>
    <property type="project" value="InterPro"/>
</dbReference>
<name>A0A939GYC3_9BURK</name>
<feature type="domain" description="2Fe-2S ferredoxin-type" evidence="10">
    <location>
        <begin position="270"/>
        <end position="361"/>
    </location>
</feature>
<dbReference type="InterPro" id="IPR011884">
    <property type="entry name" value="PaaE"/>
</dbReference>
<dbReference type="SUPFAM" id="SSF52343">
    <property type="entry name" value="Ferredoxin reductase-like, C-terminal NADP-linked domain"/>
    <property type="match status" value="1"/>
</dbReference>
<comment type="cofactor">
    <cofactor evidence="1">
        <name>FAD</name>
        <dbReference type="ChEBI" id="CHEBI:57692"/>
    </cofactor>
</comment>
<evidence type="ECO:0000256" key="7">
    <source>
        <dbReference type="ARBA" id="ARBA00023004"/>
    </source>
</evidence>
<evidence type="ECO:0000256" key="2">
    <source>
        <dbReference type="ARBA" id="ARBA00022630"/>
    </source>
</evidence>
<gene>
    <name evidence="12" type="primary">paaK</name>
    <name evidence="12" type="ORF">J1777_01575</name>
</gene>
<dbReference type="GO" id="GO:0051537">
    <property type="term" value="F:2 iron, 2 sulfur cluster binding"/>
    <property type="evidence" value="ECO:0007669"/>
    <property type="project" value="UniProtKB-KW"/>
</dbReference>
<evidence type="ECO:0000259" key="11">
    <source>
        <dbReference type="PROSITE" id="PS51384"/>
    </source>
</evidence>
<evidence type="ECO:0000313" key="12">
    <source>
        <dbReference type="EMBL" id="MBO1248530.1"/>
    </source>
</evidence>
<dbReference type="Pfam" id="PF00175">
    <property type="entry name" value="NAD_binding_1"/>
    <property type="match status" value="1"/>
</dbReference>
<protein>
    <submittedName>
        <fullName evidence="12">Phenylacetate-CoA oxygenase/reductase subunit PaaK</fullName>
    </submittedName>
</protein>
<keyword evidence="4" id="KW-0479">Metal-binding</keyword>
<evidence type="ECO:0000256" key="3">
    <source>
        <dbReference type="ARBA" id="ARBA00022714"/>
    </source>
</evidence>
<dbReference type="PRINTS" id="PR00371">
    <property type="entry name" value="FPNCR"/>
</dbReference>
<keyword evidence="2" id="KW-0285">Flavoprotein</keyword>
<dbReference type="GO" id="GO:0046872">
    <property type="term" value="F:metal ion binding"/>
    <property type="evidence" value="ECO:0007669"/>
    <property type="project" value="UniProtKB-KW"/>
</dbReference>
<dbReference type="InterPro" id="IPR017927">
    <property type="entry name" value="FAD-bd_FR_type"/>
</dbReference>
<dbReference type="Gene3D" id="3.40.50.80">
    <property type="entry name" value="Nucleotide-binding domain of ferredoxin-NADP reductase (FNR) module"/>
    <property type="match status" value="1"/>
</dbReference>
<dbReference type="PROSITE" id="PS51384">
    <property type="entry name" value="FAD_FR"/>
    <property type="match status" value="1"/>
</dbReference>
<dbReference type="SUPFAM" id="SSF63380">
    <property type="entry name" value="Riboflavin synthase domain-like"/>
    <property type="match status" value="1"/>
</dbReference>
<dbReference type="PROSITE" id="PS00197">
    <property type="entry name" value="2FE2S_FER_1"/>
    <property type="match status" value="1"/>
</dbReference>
<dbReference type="InterPro" id="IPR039261">
    <property type="entry name" value="FNR_nucleotide-bd"/>
</dbReference>
<dbReference type="CDD" id="cd00207">
    <property type="entry name" value="fer2"/>
    <property type="match status" value="1"/>
</dbReference>
<dbReference type="InterPro" id="IPR001709">
    <property type="entry name" value="Flavoprot_Pyr_Nucl_cyt_Rdtase"/>
</dbReference>
<dbReference type="InterPro" id="IPR008333">
    <property type="entry name" value="Cbr1-like_FAD-bd_dom"/>
</dbReference>
<evidence type="ECO:0000256" key="5">
    <source>
        <dbReference type="ARBA" id="ARBA00022827"/>
    </source>
</evidence>
<dbReference type="Proteomes" id="UP000664731">
    <property type="component" value="Unassembled WGS sequence"/>
</dbReference>
<comment type="caution">
    <text evidence="12">The sequence shown here is derived from an EMBL/GenBank/DDBJ whole genome shotgun (WGS) entry which is preliminary data.</text>
</comment>
<dbReference type="NCBIfam" id="TIGR02160">
    <property type="entry name" value="PA_CoA_Oxy5"/>
    <property type="match status" value="1"/>
</dbReference>
<keyword evidence="6" id="KW-0560">Oxidoreductase</keyword>
<dbReference type="CDD" id="cd06214">
    <property type="entry name" value="PA_degradation_oxidoreductase_like"/>
    <property type="match status" value="1"/>
</dbReference>
<dbReference type="EMBL" id="JAFNME010000002">
    <property type="protein sequence ID" value="MBO1248530.1"/>
    <property type="molecule type" value="Genomic_DNA"/>
</dbReference>
<keyword evidence="7" id="KW-0408">Iron</keyword>
<dbReference type="PROSITE" id="PS51085">
    <property type="entry name" value="2FE2S_FER_2"/>
    <property type="match status" value="1"/>
</dbReference>
<dbReference type="InterPro" id="IPR036010">
    <property type="entry name" value="2Fe-2S_ferredoxin-like_sf"/>
</dbReference>
<dbReference type="RefSeq" id="WP_207574077.1">
    <property type="nucleotide sequence ID" value="NZ_JAFNME010000002.1"/>
</dbReference>
<dbReference type="InterPro" id="IPR006058">
    <property type="entry name" value="2Fe2S_fd_BS"/>
</dbReference>
<reference evidence="12" key="1">
    <citation type="submission" date="2021-03" db="EMBL/GenBank/DDBJ databases">
        <title>Comamonas denitrificans.</title>
        <authorList>
            <person name="Finster K."/>
        </authorList>
    </citation>
    <scope>NUCLEOTIDE SEQUENCE</scope>
    <source>
        <strain evidence="12">MM2021_4</strain>
    </source>
</reference>